<protein>
    <recommendedName>
        <fullName evidence="2">Endonuclease/exonuclease/phosphatase domain-containing protein</fullName>
    </recommendedName>
</protein>
<dbReference type="Proteomes" id="UP000030746">
    <property type="component" value="Unassembled WGS sequence"/>
</dbReference>
<dbReference type="Pfam" id="PF03372">
    <property type="entry name" value="Exo_endo_phos"/>
    <property type="match status" value="1"/>
</dbReference>
<dbReference type="AlphaFoldDB" id="V4ADK9"/>
<sequence length="271" mass="30019">MPILRVGQLVPCNPGLVAVAISSRTKAGEINPKDVMDAVSKVCADHVTNQQPPTKDTKPKRKISSTDVPKTHVVGQSVETPRKGDIHEWPTSSVEEHLQKFIQLNINGLNVPERKTQLVQLLQRKQYDAVFLQESKLGSRNKDPIINGYTLIRLNRPNALNHQSDGGLAIYIKNGISHGEVPLKTISPLEAQTVSFTDKSKFFLSLIFIDPKSKANLNDSMNISMFTISCPGPTILCLVISTPNTYCEARQQLTLMVDKLLSSLRPMTWLA</sequence>
<keyword evidence="4" id="KW-1185">Reference proteome</keyword>
<organism evidence="3 4">
    <name type="scientific">Lottia gigantea</name>
    <name type="common">Giant owl limpet</name>
    <dbReference type="NCBI Taxonomy" id="225164"/>
    <lineage>
        <taxon>Eukaryota</taxon>
        <taxon>Metazoa</taxon>
        <taxon>Spiralia</taxon>
        <taxon>Lophotrochozoa</taxon>
        <taxon>Mollusca</taxon>
        <taxon>Gastropoda</taxon>
        <taxon>Patellogastropoda</taxon>
        <taxon>Lottioidea</taxon>
        <taxon>Lottiidae</taxon>
        <taxon>Lottia</taxon>
    </lineage>
</organism>
<evidence type="ECO:0000256" key="1">
    <source>
        <dbReference type="SAM" id="MobiDB-lite"/>
    </source>
</evidence>
<gene>
    <name evidence="3" type="ORF">LOTGIDRAFT_175271</name>
</gene>
<name>V4ADK9_LOTGI</name>
<dbReference type="InterPro" id="IPR005135">
    <property type="entry name" value="Endo/exonuclease/phosphatase"/>
</dbReference>
<accession>V4ADK9</accession>
<dbReference type="CTD" id="20243112"/>
<feature type="domain" description="Endonuclease/exonuclease/phosphatase" evidence="2">
    <location>
        <begin position="103"/>
        <end position="178"/>
    </location>
</feature>
<dbReference type="EMBL" id="KB201710">
    <property type="protein sequence ID" value="ESO94932.1"/>
    <property type="molecule type" value="Genomic_DNA"/>
</dbReference>
<dbReference type="Gene3D" id="3.60.10.10">
    <property type="entry name" value="Endonuclease/exonuclease/phosphatase"/>
    <property type="match status" value="1"/>
</dbReference>
<dbReference type="HOGENOM" id="CLU_1027745_0_0_1"/>
<evidence type="ECO:0000259" key="2">
    <source>
        <dbReference type="Pfam" id="PF03372"/>
    </source>
</evidence>
<proteinExistence type="predicted"/>
<dbReference type="GO" id="GO:0003824">
    <property type="term" value="F:catalytic activity"/>
    <property type="evidence" value="ECO:0007669"/>
    <property type="project" value="InterPro"/>
</dbReference>
<dbReference type="SUPFAM" id="SSF56219">
    <property type="entry name" value="DNase I-like"/>
    <property type="match status" value="1"/>
</dbReference>
<evidence type="ECO:0000313" key="3">
    <source>
        <dbReference type="EMBL" id="ESO94932.1"/>
    </source>
</evidence>
<evidence type="ECO:0000313" key="4">
    <source>
        <dbReference type="Proteomes" id="UP000030746"/>
    </source>
</evidence>
<reference evidence="3 4" key="1">
    <citation type="journal article" date="2013" name="Nature">
        <title>Insights into bilaterian evolution from three spiralian genomes.</title>
        <authorList>
            <person name="Simakov O."/>
            <person name="Marletaz F."/>
            <person name="Cho S.J."/>
            <person name="Edsinger-Gonzales E."/>
            <person name="Havlak P."/>
            <person name="Hellsten U."/>
            <person name="Kuo D.H."/>
            <person name="Larsson T."/>
            <person name="Lv J."/>
            <person name="Arendt D."/>
            <person name="Savage R."/>
            <person name="Osoegawa K."/>
            <person name="de Jong P."/>
            <person name="Grimwood J."/>
            <person name="Chapman J.A."/>
            <person name="Shapiro H."/>
            <person name="Aerts A."/>
            <person name="Otillar R.P."/>
            <person name="Terry A.Y."/>
            <person name="Boore J.L."/>
            <person name="Grigoriev I.V."/>
            <person name="Lindberg D.R."/>
            <person name="Seaver E.C."/>
            <person name="Weisblat D.A."/>
            <person name="Putnam N.H."/>
            <person name="Rokhsar D.S."/>
        </authorList>
    </citation>
    <scope>NUCLEOTIDE SEQUENCE [LARGE SCALE GENOMIC DNA]</scope>
</reference>
<dbReference type="KEGG" id="lgi:LOTGIDRAFT_175271"/>
<dbReference type="InterPro" id="IPR036691">
    <property type="entry name" value="Endo/exonu/phosph_ase_sf"/>
</dbReference>
<feature type="region of interest" description="Disordered" evidence="1">
    <location>
        <begin position="46"/>
        <end position="87"/>
    </location>
</feature>
<dbReference type="RefSeq" id="XP_009054381.1">
    <property type="nucleotide sequence ID" value="XM_009056133.1"/>
</dbReference>
<dbReference type="GeneID" id="20243112"/>